<gene>
    <name evidence="1" type="ORF">I6M88_13785</name>
</gene>
<comment type="caution">
    <text evidence="1">The sequence shown here is derived from an EMBL/GenBank/DDBJ whole genome shotgun (WGS) entry which is preliminary data.</text>
</comment>
<dbReference type="Proteomes" id="UP000746649">
    <property type="component" value="Unassembled WGS sequence"/>
</dbReference>
<dbReference type="EMBL" id="JADWND010000006">
    <property type="protein sequence ID" value="MBJ8382031.1"/>
    <property type="molecule type" value="Genomic_DNA"/>
</dbReference>
<protein>
    <recommendedName>
        <fullName evidence="3">Tetratricopeptide repeat protein</fullName>
    </recommendedName>
</protein>
<evidence type="ECO:0000313" key="1">
    <source>
        <dbReference type="EMBL" id="MBJ8382031.1"/>
    </source>
</evidence>
<accession>A0ABS0ZT92</accession>
<reference evidence="1 2" key="1">
    <citation type="submission" date="2020-11" db="EMBL/GenBank/DDBJ databases">
        <title>Enhanced detection system for hospital associated transmission using whole genome sequencing surveillance.</title>
        <authorList>
            <person name="Harrison L.H."/>
            <person name="Van Tyne D."/>
            <person name="Marsh J.W."/>
            <person name="Griffith M.P."/>
            <person name="Snyder D.J."/>
            <person name="Cooper V.S."/>
            <person name="Mustapha M."/>
        </authorList>
    </citation>
    <scope>NUCLEOTIDE SEQUENCE [LARGE SCALE GENOMIC DNA]</scope>
    <source>
        <strain evidence="1 2">CB00117</strain>
    </source>
</reference>
<keyword evidence="2" id="KW-1185">Reference proteome</keyword>
<evidence type="ECO:0008006" key="3">
    <source>
        <dbReference type="Google" id="ProtNLM"/>
    </source>
</evidence>
<organism evidence="1 2">
    <name type="scientific">Citrobacter sedlakii</name>
    <dbReference type="NCBI Taxonomy" id="67826"/>
    <lineage>
        <taxon>Bacteria</taxon>
        <taxon>Pseudomonadati</taxon>
        <taxon>Pseudomonadota</taxon>
        <taxon>Gammaproteobacteria</taxon>
        <taxon>Enterobacterales</taxon>
        <taxon>Enterobacteriaceae</taxon>
        <taxon>Citrobacter</taxon>
        <taxon>Citrobacter freundii complex</taxon>
    </lineage>
</organism>
<name>A0ABS0ZT92_9ENTR</name>
<proteinExistence type="predicted"/>
<evidence type="ECO:0000313" key="2">
    <source>
        <dbReference type="Proteomes" id="UP000746649"/>
    </source>
</evidence>
<sequence length="254" mass="28610">MNRTINILPSFDTFSRCVEKLPGIILISASAIFGNYAYATSEAPRAIQEKDYFNGQVIFNQALDDYFADRNREAMKGFNRLKGTDYAQVSAVPYAINLVALGKYSQAKKLFSNLKNSTLVREREYAQLWELWLTAKEWKGSNILLGKTLQRLVSAQNWHPSYMQTIAGLYAGQETVENVFRAVDALSSDPALRKDAFTEATFFAGEYLQNVKHDSAAAKQLFNANLSKLNSVSLERPFIDRACATLNKHTHKSK</sequence>
<dbReference type="RefSeq" id="WP_200035521.1">
    <property type="nucleotide sequence ID" value="NZ_JADWND010000006.1"/>
</dbReference>